<dbReference type="EMBL" id="FXTO01000004">
    <property type="protein sequence ID" value="SMO51926.1"/>
    <property type="molecule type" value="Genomic_DNA"/>
</dbReference>
<evidence type="ECO:0000259" key="2">
    <source>
        <dbReference type="Pfam" id="PF05713"/>
    </source>
</evidence>
<dbReference type="Proteomes" id="UP000316030">
    <property type="component" value="Unassembled WGS sequence"/>
</dbReference>
<proteinExistence type="predicted"/>
<accession>A0A521BXM3</accession>
<dbReference type="Pfam" id="PF05713">
    <property type="entry name" value="MobC"/>
    <property type="match status" value="1"/>
</dbReference>
<sequence>MSHLWQKFAESEPMAPAKPSTRKPRKKTPPPFSLRLNKDERAKLEVAAAGMPLGPFIKAKLFDSDLTPRRTRGQAPVKDHAALARALGLLGNLRLANNLNQLAKAANKGALPLSPEVEEELFATCAAVLAIRMELMKALGYESEDRS</sequence>
<feature type="domain" description="Bacterial mobilisation" evidence="2">
    <location>
        <begin position="94"/>
        <end position="129"/>
    </location>
</feature>
<dbReference type="AlphaFoldDB" id="A0A521BXM3"/>
<protein>
    <submittedName>
        <fullName evidence="3">Mobilisation protein (MobC)</fullName>
    </submittedName>
</protein>
<dbReference type="OrthoDB" id="8548224at2"/>
<gene>
    <name evidence="3" type="ORF">SAMN06265173_104220</name>
</gene>
<keyword evidence="4" id="KW-1185">Reference proteome</keyword>
<evidence type="ECO:0000256" key="1">
    <source>
        <dbReference type="SAM" id="MobiDB-lite"/>
    </source>
</evidence>
<evidence type="ECO:0000313" key="4">
    <source>
        <dbReference type="Proteomes" id="UP000316030"/>
    </source>
</evidence>
<feature type="region of interest" description="Disordered" evidence="1">
    <location>
        <begin position="1"/>
        <end position="34"/>
    </location>
</feature>
<organism evidence="3 4">
    <name type="scientific">Thalassovita litoralis</name>
    <dbReference type="NCBI Taxonomy" id="1010611"/>
    <lineage>
        <taxon>Bacteria</taxon>
        <taxon>Pseudomonadati</taxon>
        <taxon>Pseudomonadota</taxon>
        <taxon>Alphaproteobacteria</taxon>
        <taxon>Rhodobacterales</taxon>
        <taxon>Roseobacteraceae</taxon>
        <taxon>Thalassovita</taxon>
    </lineage>
</organism>
<reference evidence="3 4" key="1">
    <citation type="submission" date="2017-05" db="EMBL/GenBank/DDBJ databases">
        <authorList>
            <person name="Varghese N."/>
            <person name="Submissions S."/>
        </authorList>
    </citation>
    <scope>NUCLEOTIDE SEQUENCE [LARGE SCALE GENOMIC DNA]</scope>
    <source>
        <strain evidence="3 4">DSM 29506</strain>
    </source>
</reference>
<dbReference type="InterPro" id="IPR008687">
    <property type="entry name" value="MobC"/>
</dbReference>
<evidence type="ECO:0000313" key="3">
    <source>
        <dbReference type="EMBL" id="SMO51926.1"/>
    </source>
</evidence>
<name>A0A521BXM3_9RHOB</name>
<dbReference type="RefSeq" id="WP_142492464.1">
    <property type="nucleotide sequence ID" value="NZ_FXTO01000004.1"/>
</dbReference>